<reference evidence="26" key="1">
    <citation type="submission" date="2024-06" db="EMBL/GenBank/DDBJ databases">
        <authorList>
            <person name="Ryan C."/>
        </authorList>
    </citation>
    <scope>NUCLEOTIDE SEQUENCE [LARGE SCALE GENOMIC DNA]</scope>
</reference>
<dbReference type="GO" id="GO:0005886">
    <property type="term" value="C:plasma membrane"/>
    <property type="evidence" value="ECO:0007669"/>
    <property type="project" value="UniProtKB-SubCell"/>
</dbReference>
<keyword evidence="15 22" id="KW-1133">Transmembrane helix</keyword>
<dbReference type="PRINTS" id="PR00019">
    <property type="entry name" value="LEURICHRPT"/>
</dbReference>
<evidence type="ECO:0000256" key="4">
    <source>
        <dbReference type="ARBA" id="ARBA00022475"/>
    </source>
</evidence>
<dbReference type="Gene3D" id="3.30.200.20">
    <property type="entry name" value="Phosphorylase Kinase, domain 1"/>
    <property type="match status" value="1"/>
</dbReference>
<dbReference type="PROSITE" id="PS00108">
    <property type="entry name" value="PROTEIN_KINASE_ST"/>
    <property type="match status" value="1"/>
</dbReference>
<dbReference type="InterPro" id="IPR003591">
    <property type="entry name" value="Leu-rich_rpt_typical-subtyp"/>
</dbReference>
<dbReference type="InterPro" id="IPR011009">
    <property type="entry name" value="Kinase-like_dom_sf"/>
</dbReference>
<dbReference type="Pfam" id="PF00069">
    <property type="entry name" value="Pkinase"/>
    <property type="match status" value="1"/>
</dbReference>
<evidence type="ECO:0000256" key="9">
    <source>
        <dbReference type="ARBA" id="ARBA00022692"/>
    </source>
</evidence>
<evidence type="ECO:0000259" key="24">
    <source>
        <dbReference type="PROSITE" id="PS50011"/>
    </source>
</evidence>
<dbReference type="Proteomes" id="UP001497457">
    <property type="component" value="Chromosome 24b"/>
</dbReference>
<keyword evidence="4" id="KW-1003">Cell membrane</keyword>
<dbReference type="GO" id="GO:0005524">
    <property type="term" value="F:ATP binding"/>
    <property type="evidence" value="ECO:0007669"/>
    <property type="project" value="UniProtKB-UniRule"/>
</dbReference>
<dbReference type="AlphaFoldDB" id="A0ABC9B1G1"/>
<evidence type="ECO:0000256" key="15">
    <source>
        <dbReference type="ARBA" id="ARBA00022989"/>
    </source>
</evidence>
<evidence type="ECO:0000256" key="18">
    <source>
        <dbReference type="ARBA" id="ARBA00023180"/>
    </source>
</evidence>
<name>A0ABC9B1G1_9POAL</name>
<dbReference type="InterPro" id="IPR000719">
    <property type="entry name" value="Prot_kinase_dom"/>
</dbReference>
<proteinExistence type="inferred from homology"/>
<evidence type="ECO:0000256" key="5">
    <source>
        <dbReference type="ARBA" id="ARBA00022527"/>
    </source>
</evidence>
<dbReference type="InterPro" id="IPR052592">
    <property type="entry name" value="LRR-RLK"/>
</dbReference>
<dbReference type="SMART" id="SM00220">
    <property type="entry name" value="S_TKc"/>
    <property type="match status" value="1"/>
</dbReference>
<evidence type="ECO:0000313" key="26">
    <source>
        <dbReference type="Proteomes" id="UP001497457"/>
    </source>
</evidence>
<evidence type="ECO:0000256" key="17">
    <source>
        <dbReference type="ARBA" id="ARBA00023170"/>
    </source>
</evidence>
<keyword evidence="16 22" id="KW-0472">Membrane</keyword>
<evidence type="ECO:0000256" key="2">
    <source>
        <dbReference type="ARBA" id="ARBA00008684"/>
    </source>
</evidence>
<evidence type="ECO:0000256" key="19">
    <source>
        <dbReference type="ARBA" id="ARBA00047899"/>
    </source>
</evidence>
<dbReference type="Gene3D" id="3.80.10.10">
    <property type="entry name" value="Ribonuclease Inhibitor"/>
    <property type="match status" value="3"/>
</dbReference>
<dbReference type="FunFam" id="1.10.510.10:FF:000358">
    <property type="entry name" value="Putative leucine-rich repeat receptor-like serine/threonine-protein kinase"/>
    <property type="match status" value="1"/>
</dbReference>
<keyword evidence="26" id="KW-1185">Reference proteome</keyword>
<keyword evidence="8" id="KW-0808">Transferase</keyword>
<dbReference type="Gene3D" id="1.10.510.10">
    <property type="entry name" value="Transferase(Phosphotransferase) domain 1"/>
    <property type="match status" value="1"/>
</dbReference>
<keyword evidence="7" id="KW-0433">Leucine-rich repeat</keyword>
<protein>
    <recommendedName>
        <fullName evidence="3">non-specific serine/threonine protein kinase</fullName>
        <ecNumber evidence="3">2.7.11.1</ecNumber>
    </recommendedName>
</protein>
<keyword evidence="6" id="KW-0597">Phosphoprotein</keyword>
<dbReference type="FunFam" id="3.80.10.10:FF:000400">
    <property type="entry name" value="Nuclear pore complex protein NUP107"/>
    <property type="match status" value="1"/>
</dbReference>
<dbReference type="PANTHER" id="PTHR48054:SF47">
    <property type="entry name" value="OS06G0179800 PROTEIN"/>
    <property type="match status" value="1"/>
</dbReference>
<gene>
    <name evidence="25" type="ORF">URODEC1_LOCUS60966</name>
</gene>
<comment type="catalytic activity">
    <reaction evidence="19">
        <text>L-threonyl-[protein] + ATP = O-phospho-L-threonyl-[protein] + ADP + H(+)</text>
        <dbReference type="Rhea" id="RHEA:46608"/>
        <dbReference type="Rhea" id="RHEA-COMP:11060"/>
        <dbReference type="Rhea" id="RHEA-COMP:11605"/>
        <dbReference type="ChEBI" id="CHEBI:15378"/>
        <dbReference type="ChEBI" id="CHEBI:30013"/>
        <dbReference type="ChEBI" id="CHEBI:30616"/>
        <dbReference type="ChEBI" id="CHEBI:61977"/>
        <dbReference type="ChEBI" id="CHEBI:456216"/>
        <dbReference type="EC" id="2.7.11.1"/>
    </reaction>
</comment>
<dbReference type="SUPFAM" id="SSF56112">
    <property type="entry name" value="Protein kinase-like (PK-like)"/>
    <property type="match status" value="1"/>
</dbReference>
<dbReference type="GO" id="GO:0004674">
    <property type="term" value="F:protein serine/threonine kinase activity"/>
    <property type="evidence" value="ECO:0007669"/>
    <property type="project" value="UniProtKB-KW"/>
</dbReference>
<dbReference type="SUPFAM" id="SSF52047">
    <property type="entry name" value="RNI-like"/>
    <property type="match status" value="1"/>
</dbReference>
<evidence type="ECO:0000256" key="6">
    <source>
        <dbReference type="ARBA" id="ARBA00022553"/>
    </source>
</evidence>
<dbReference type="FunFam" id="3.80.10.10:FF:000470">
    <property type="entry name" value="LRR receptor-like serine/threonine-protein kinase RPK2"/>
    <property type="match status" value="1"/>
</dbReference>
<dbReference type="FunFam" id="3.30.200.20:FF:000661">
    <property type="entry name" value="Serine-threonine protein kinase plant-type"/>
    <property type="match status" value="1"/>
</dbReference>
<feature type="transmembrane region" description="Helical" evidence="22">
    <location>
        <begin position="726"/>
        <end position="746"/>
    </location>
</feature>
<dbReference type="Pfam" id="PF00560">
    <property type="entry name" value="LRR_1"/>
    <property type="match status" value="3"/>
</dbReference>
<keyword evidence="18" id="KW-0325">Glycoprotein</keyword>
<dbReference type="EMBL" id="OZ075134">
    <property type="protein sequence ID" value="CAL4992115.1"/>
    <property type="molecule type" value="Genomic_DNA"/>
</dbReference>
<evidence type="ECO:0000256" key="20">
    <source>
        <dbReference type="ARBA" id="ARBA00048679"/>
    </source>
</evidence>
<dbReference type="EC" id="2.7.11.1" evidence="3"/>
<dbReference type="PROSITE" id="PS50011">
    <property type="entry name" value="PROTEIN_KINASE_DOM"/>
    <property type="match status" value="1"/>
</dbReference>
<evidence type="ECO:0000256" key="23">
    <source>
        <dbReference type="SAM" id="SignalP"/>
    </source>
</evidence>
<evidence type="ECO:0000256" key="21">
    <source>
        <dbReference type="PROSITE-ProRule" id="PRU10141"/>
    </source>
</evidence>
<dbReference type="InterPro" id="IPR013210">
    <property type="entry name" value="LRR_N_plant-typ"/>
</dbReference>
<dbReference type="PROSITE" id="PS00107">
    <property type="entry name" value="PROTEIN_KINASE_ATP"/>
    <property type="match status" value="1"/>
</dbReference>
<keyword evidence="5" id="KW-0723">Serine/threonine-protein kinase</keyword>
<evidence type="ECO:0000256" key="22">
    <source>
        <dbReference type="SAM" id="Phobius"/>
    </source>
</evidence>
<evidence type="ECO:0000256" key="8">
    <source>
        <dbReference type="ARBA" id="ARBA00022679"/>
    </source>
</evidence>
<sequence>MVAACSSLVLALLLISLSVVVHGVPSSSLPSSLQTNGSGTDLAALLAFKSQLSDPLGVLARSWRPNVSVCQWVGVSCSVRRQRVTALRLPDMPLQGALSPHLGNISFLSLLNLTNTGLVGSIPAHLGRLHRLRVLSLFGNSLTGAIPSTLGNLTWLVLLRLGNNSLPEEIPPGLLQNLRSLERISCEANKLTGHIPPYLFNNTPSLWYIDFGNNSLSGPIPQVVGSLPMLEYLNLNYNHLVGRVPPAIYNMSRMQVIALHNNNLSGLIPNNGSFILPMLRWLDLGRNNFDGRFPSALAPCQHLEYLDLYHNHFCDFVPTWLAQLSRLTCLSLGGNYLIGSIPAVLSNLSSLAILHLGLNQLTGPIPYSIGNLSELSFLDLQMNRLSGPVPATLGNIPAIRCLPMSDNNLDGNLTDLLSSLANCRKLEVLDISNNSFTGELPDLIGNLSTKLYRFAAAYNKLSGMLPSTLSNLSSLERIELRSNLLMGPIPESITVMQNLAFFDVSSNDLSGHIPSQIGTLKSLQQLILHRNKFLGSVPGSIGNLSWLEYIDLSQNQLSSTMPVTLFGLDKLIELDLSHNFFTGALPGDVGGLKQVDTIDLSFNLLHGSIPESFGQLRMVTNINLSHNSIENSIPVSFQELTSLAALDLSSNILSGTIPKFLANLTYLTTLNLSFNKLEGRIPEGGVFSNITMLSLIGNAGLCDAPRLGFLPCHEKYNSNIRHFLKFVIPTVTIVFGPTLLCIYLIIRRKLKSKQGEAQNSIIDQVAIMGHRLVSYHELVHATDNFSENKLLGTGSFGKVFKGQLSTGCVVAIKVLDMRLEEAIRSFDSECRVLRMARHRNLIRVLNTCSNLDFRALVLQYMPNGSLEDLLHSDGRRNVSFLKRLEVMLDVSMAMEYLHHEHYEVVLHCDLKPSNVLFDSDMTAHVADFGIAKLLLGEDNSIITASMLGTLGYMAPEYGSFGKASRKSDVFSYGIMLLEVFTGKRPTDPMFIGDLSIRQWVSRSFPSELIHALDDQLLQDGSAPCDLSNLLPPILELGLLCSSDLPDQRMSIRDVVLTLKKIRNDYDKSASTTPREVAR</sequence>
<keyword evidence="11" id="KW-0677">Repeat</keyword>
<feature type="binding site" evidence="21">
    <location>
        <position position="813"/>
    </location>
    <ligand>
        <name>ATP</name>
        <dbReference type="ChEBI" id="CHEBI:30616"/>
    </ligand>
</feature>
<keyword evidence="9 22" id="KW-0812">Transmembrane</keyword>
<evidence type="ECO:0000256" key="13">
    <source>
        <dbReference type="ARBA" id="ARBA00022777"/>
    </source>
</evidence>
<keyword evidence="12 21" id="KW-0547">Nucleotide-binding</keyword>
<evidence type="ECO:0000256" key="16">
    <source>
        <dbReference type="ARBA" id="ARBA00023136"/>
    </source>
</evidence>
<evidence type="ECO:0000256" key="7">
    <source>
        <dbReference type="ARBA" id="ARBA00022614"/>
    </source>
</evidence>
<feature type="domain" description="Protein kinase" evidence="24">
    <location>
        <begin position="785"/>
        <end position="1061"/>
    </location>
</feature>
<comment type="catalytic activity">
    <reaction evidence="20">
        <text>L-seryl-[protein] + ATP = O-phospho-L-seryl-[protein] + ADP + H(+)</text>
        <dbReference type="Rhea" id="RHEA:17989"/>
        <dbReference type="Rhea" id="RHEA-COMP:9863"/>
        <dbReference type="Rhea" id="RHEA-COMP:11604"/>
        <dbReference type="ChEBI" id="CHEBI:15378"/>
        <dbReference type="ChEBI" id="CHEBI:29999"/>
        <dbReference type="ChEBI" id="CHEBI:30616"/>
        <dbReference type="ChEBI" id="CHEBI:83421"/>
        <dbReference type="ChEBI" id="CHEBI:456216"/>
        <dbReference type="EC" id="2.7.11.1"/>
    </reaction>
</comment>
<accession>A0ABC9B1G1</accession>
<evidence type="ECO:0000256" key="12">
    <source>
        <dbReference type="ARBA" id="ARBA00022741"/>
    </source>
</evidence>
<dbReference type="InterPro" id="IPR008271">
    <property type="entry name" value="Ser/Thr_kinase_AS"/>
</dbReference>
<dbReference type="SUPFAM" id="SSF52058">
    <property type="entry name" value="L domain-like"/>
    <property type="match status" value="1"/>
</dbReference>
<dbReference type="FunFam" id="3.80.10.10:FF:000317">
    <property type="entry name" value="Inactive leucine-rich repeat receptor-like protein kinase"/>
    <property type="match status" value="1"/>
</dbReference>
<dbReference type="Pfam" id="PF08263">
    <property type="entry name" value="LRRNT_2"/>
    <property type="match status" value="1"/>
</dbReference>
<keyword evidence="13" id="KW-0418">Kinase</keyword>
<organism evidence="25 26">
    <name type="scientific">Urochloa decumbens</name>
    <dbReference type="NCBI Taxonomy" id="240449"/>
    <lineage>
        <taxon>Eukaryota</taxon>
        <taxon>Viridiplantae</taxon>
        <taxon>Streptophyta</taxon>
        <taxon>Embryophyta</taxon>
        <taxon>Tracheophyta</taxon>
        <taxon>Spermatophyta</taxon>
        <taxon>Magnoliopsida</taxon>
        <taxon>Liliopsida</taxon>
        <taxon>Poales</taxon>
        <taxon>Poaceae</taxon>
        <taxon>PACMAD clade</taxon>
        <taxon>Panicoideae</taxon>
        <taxon>Panicodae</taxon>
        <taxon>Paniceae</taxon>
        <taxon>Melinidinae</taxon>
        <taxon>Urochloa</taxon>
    </lineage>
</organism>
<dbReference type="FunFam" id="3.80.10.10:FF:000041">
    <property type="entry name" value="LRR receptor-like serine/threonine-protein kinase ERECTA"/>
    <property type="match status" value="1"/>
</dbReference>
<comment type="subcellular location">
    <subcellularLocation>
        <location evidence="1">Cell membrane</location>
        <topology evidence="1">Single-pass type I membrane protein</topology>
    </subcellularLocation>
</comment>
<dbReference type="Pfam" id="PF13855">
    <property type="entry name" value="LRR_8"/>
    <property type="match status" value="4"/>
</dbReference>
<dbReference type="SMART" id="SM00369">
    <property type="entry name" value="LRR_TYP"/>
    <property type="match status" value="11"/>
</dbReference>
<dbReference type="GO" id="GO:0051606">
    <property type="term" value="P:detection of stimulus"/>
    <property type="evidence" value="ECO:0007669"/>
    <property type="project" value="UniProtKB-ARBA"/>
</dbReference>
<feature type="signal peptide" evidence="23">
    <location>
        <begin position="1"/>
        <end position="23"/>
    </location>
</feature>
<keyword evidence="10 23" id="KW-0732">Signal</keyword>
<reference evidence="25 26" key="2">
    <citation type="submission" date="2024-10" db="EMBL/GenBank/DDBJ databases">
        <authorList>
            <person name="Ryan C."/>
        </authorList>
    </citation>
    <scope>NUCLEOTIDE SEQUENCE [LARGE SCALE GENOMIC DNA]</scope>
</reference>
<evidence type="ECO:0000313" key="25">
    <source>
        <dbReference type="EMBL" id="CAL4992115.1"/>
    </source>
</evidence>
<dbReference type="InterPro" id="IPR001611">
    <property type="entry name" value="Leu-rich_rpt"/>
</dbReference>
<evidence type="ECO:0000256" key="1">
    <source>
        <dbReference type="ARBA" id="ARBA00004251"/>
    </source>
</evidence>
<keyword evidence="14 21" id="KW-0067">ATP-binding</keyword>
<feature type="chain" id="PRO_5044868139" description="non-specific serine/threonine protein kinase" evidence="23">
    <location>
        <begin position="24"/>
        <end position="1078"/>
    </location>
</feature>
<comment type="similarity">
    <text evidence="2">Belongs to the protein kinase superfamily. Ser/Thr protein kinase family.</text>
</comment>
<evidence type="ECO:0000256" key="3">
    <source>
        <dbReference type="ARBA" id="ARBA00012513"/>
    </source>
</evidence>
<evidence type="ECO:0000256" key="11">
    <source>
        <dbReference type="ARBA" id="ARBA00022737"/>
    </source>
</evidence>
<evidence type="ECO:0000256" key="14">
    <source>
        <dbReference type="ARBA" id="ARBA00022840"/>
    </source>
</evidence>
<evidence type="ECO:0000256" key="10">
    <source>
        <dbReference type="ARBA" id="ARBA00022729"/>
    </source>
</evidence>
<keyword evidence="17" id="KW-0675">Receptor</keyword>
<dbReference type="PANTHER" id="PTHR48054">
    <property type="entry name" value="RECEPTOR KINASE-LIKE PROTEIN XA21"/>
    <property type="match status" value="1"/>
</dbReference>
<dbReference type="InterPro" id="IPR032675">
    <property type="entry name" value="LRR_dom_sf"/>
</dbReference>
<dbReference type="InterPro" id="IPR017441">
    <property type="entry name" value="Protein_kinase_ATP_BS"/>
</dbReference>